<name>A0ABU0UVL4_ACIBI</name>
<feature type="compositionally biased region" description="Low complexity" evidence="1">
    <location>
        <begin position="87"/>
        <end position="96"/>
    </location>
</feature>
<evidence type="ECO:0000256" key="2">
    <source>
        <dbReference type="SAM" id="SignalP"/>
    </source>
</evidence>
<gene>
    <name evidence="4" type="ORF">QE380_001499</name>
</gene>
<feature type="compositionally biased region" description="Polar residues" evidence="1">
    <location>
        <begin position="102"/>
        <end position="151"/>
    </location>
</feature>
<evidence type="ECO:0000259" key="3">
    <source>
        <dbReference type="Pfam" id="PF22881"/>
    </source>
</evidence>
<evidence type="ECO:0000313" key="4">
    <source>
        <dbReference type="EMBL" id="MDQ1208576.1"/>
    </source>
</evidence>
<dbReference type="InterPro" id="IPR049782">
    <property type="entry name" value="FilE-like"/>
</dbReference>
<sequence length="407" mass="45086">MQKRQLRLLGGLSVLGLCWGVTSMACAGDFFTIIGPDGRPLVIQRQSGSTEARKPTRPQNVTSATSNNSLPNVINSPKTTLPANSATKVVSSVSTTERPKNANLNQPAQSQATQQSDSVPQKNQPITQALPLNSQNAMTEKQNQDTLSGKAQTEAKAHLDGAVADQGIQAKSSPYISTIDGEQYVNNEYLEEREFNLDGKKRFYMMPEGDIDPKTGIVRMQPIEREKGVSRSLLNQIFKPKSDPQTSQVLALAPTYFRMPKQQVVESLATACFDGKKIKDAKKFDTDKYISLWPRKPLKDTFDYEVVKLSAPLKQMKLSSYASTQENPRYYWPFVVFLDQQGCVIEGVSGYKNQEYAATRLQYASLEGVIRLPESTAYILMTPLASAMDVEDKSLTNQGQIKLTAIR</sequence>
<feature type="signal peptide" evidence="2">
    <location>
        <begin position="1"/>
        <end position="27"/>
    </location>
</feature>
<comment type="caution">
    <text evidence="4">The sequence shown here is derived from an EMBL/GenBank/DDBJ whole genome shotgun (WGS) entry which is preliminary data.</text>
</comment>
<feature type="chain" id="PRO_5045684815" description="FilE C-terminal domain-containing protein" evidence="2">
    <location>
        <begin position="28"/>
        <end position="407"/>
    </location>
</feature>
<proteinExistence type="predicted"/>
<dbReference type="Pfam" id="PF22881">
    <property type="entry name" value="FilE_C"/>
    <property type="match status" value="1"/>
</dbReference>
<dbReference type="NCBIfam" id="NF033645">
    <property type="entry name" value="pilus_FilE"/>
    <property type="match status" value="1"/>
</dbReference>
<feature type="region of interest" description="Disordered" evidence="1">
    <location>
        <begin position="45"/>
        <end position="155"/>
    </location>
</feature>
<keyword evidence="2" id="KW-0732">Signal</keyword>
<evidence type="ECO:0000256" key="1">
    <source>
        <dbReference type="SAM" id="MobiDB-lite"/>
    </source>
</evidence>
<protein>
    <recommendedName>
        <fullName evidence="3">FilE C-terminal domain-containing protein</fullName>
    </recommendedName>
</protein>
<feature type="domain" description="FilE C-terminal" evidence="3">
    <location>
        <begin position="244"/>
        <end position="407"/>
    </location>
</feature>
<dbReference type="EMBL" id="JAUTBK010000002">
    <property type="protein sequence ID" value="MDQ1208576.1"/>
    <property type="molecule type" value="Genomic_DNA"/>
</dbReference>
<dbReference type="RefSeq" id="WP_120429254.1">
    <property type="nucleotide sequence ID" value="NZ_JAUTBK010000002.1"/>
</dbReference>
<reference evidence="4 5" key="1">
    <citation type="submission" date="2023-07" db="EMBL/GenBank/DDBJ databases">
        <title>Functional and genomic diversity of the sorghum phyllosphere microbiome.</title>
        <authorList>
            <person name="Shade A."/>
        </authorList>
    </citation>
    <scope>NUCLEOTIDE SEQUENCE [LARGE SCALE GENOMIC DNA]</scope>
    <source>
        <strain evidence="4 5">SORGH_AS_0887</strain>
    </source>
</reference>
<accession>A0ABU0UVL4</accession>
<feature type="compositionally biased region" description="Polar residues" evidence="1">
    <location>
        <begin position="57"/>
        <end position="86"/>
    </location>
</feature>
<keyword evidence="5" id="KW-1185">Reference proteome</keyword>
<organism evidence="4 5">
    <name type="scientific">Acinetobacter baylyi</name>
    <dbReference type="NCBI Taxonomy" id="202950"/>
    <lineage>
        <taxon>Bacteria</taxon>
        <taxon>Pseudomonadati</taxon>
        <taxon>Pseudomonadota</taxon>
        <taxon>Gammaproteobacteria</taxon>
        <taxon>Moraxellales</taxon>
        <taxon>Moraxellaceae</taxon>
        <taxon>Acinetobacter</taxon>
    </lineage>
</organism>
<dbReference type="InterPro" id="IPR055226">
    <property type="entry name" value="FilE_C"/>
</dbReference>
<evidence type="ECO:0000313" key="5">
    <source>
        <dbReference type="Proteomes" id="UP001233360"/>
    </source>
</evidence>
<dbReference type="PROSITE" id="PS51257">
    <property type="entry name" value="PROKAR_LIPOPROTEIN"/>
    <property type="match status" value="1"/>
</dbReference>
<dbReference type="Proteomes" id="UP001233360">
    <property type="component" value="Unassembled WGS sequence"/>
</dbReference>